<dbReference type="Proteomes" id="UP001152759">
    <property type="component" value="Chromosome 3"/>
</dbReference>
<name>A0A9P0F0B5_BEMTA</name>
<feature type="signal peptide" evidence="1">
    <location>
        <begin position="1"/>
        <end position="23"/>
    </location>
</feature>
<accession>A0A9P0F0B5</accession>
<dbReference type="AlphaFoldDB" id="A0A9P0F0B5"/>
<dbReference type="EMBL" id="OU963864">
    <property type="protein sequence ID" value="CAH0386549.1"/>
    <property type="molecule type" value="Genomic_DNA"/>
</dbReference>
<keyword evidence="1" id="KW-0732">Signal</keyword>
<evidence type="ECO:0000256" key="1">
    <source>
        <dbReference type="SAM" id="SignalP"/>
    </source>
</evidence>
<feature type="chain" id="PRO_5040192426" evidence="1">
    <location>
        <begin position="24"/>
        <end position="188"/>
    </location>
</feature>
<sequence>MENMVLTLVKVVFVVYLAVYSEAVNVTIFSQKDFNGQKCDIILPGCKPVCSKLVGNVVSLKAPKGTCLKFFASVDCKGTPSTYRGAYTVDAEGMPDLKGTPASEWKAIGDCSQPIGIPDNSVGLFPDKKFKGAPCVVQVAGCKPMCENVAAKSKSLITNVGWLQILRNKGLYGHENLGHPTGRKRICF</sequence>
<organism evidence="2 3">
    <name type="scientific">Bemisia tabaci</name>
    <name type="common">Sweetpotato whitefly</name>
    <name type="synonym">Aleurodes tabaci</name>
    <dbReference type="NCBI Taxonomy" id="7038"/>
    <lineage>
        <taxon>Eukaryota</taxon>
        <taxon>Metazoa</taxon>
        <taxon>Ecdysozoa</taxon>
        <taxon>Arthropoda</taxon>
        <taxon>Hexapoda</taxon>
        <taxon>Insecta</taxon>
        <taxon>Pterygota</taxon>
        <taxon>Neoptera</taxon>
        <taxon>Paraneoptera</taxon>
        <taxon>Hemiptera</taxon>
        <taxon>Sternorrhyncha</taxon>
        <taxon>Aleyrodoidea</taxon>
        <taxon>Aleyrodidae</taxon>
        <taxon>Aleyrodinae</taxon>
        <taxon>Bemisia</taxon>
    </lineage>
</organism>
<keyword evidence="3" id="KW-1185">Reference proteome</keyword>
<evidence type="ECO:0000313" key="3">
    <source>
        <dbReference type="Proteomes" id="UP001152759"/>
    </source>
</evidence>
<gene>
    <name evidence="2" type="ORF">BEMITA_LOCUS5649</name>
</gene>
<proteinExistence type="predicted"/>
<evidence type="ECO:0000313" key="2">
    <source>
        <dbReference type="EMBL" id="CAH0386549.1"/>
    </source>
</evidence>
<reference evidence="2" key="1">
    <citation type="submission" date="2021-12" db="EMBL/GenBank/DDBJ databases">
        <authorList>
            <person name="King R."/>
        </authorList>
    </citation>
    <scope>NUCLEOTIDE SEQUENCE</scope>
</reference>
<protein>
    <submittedName>
        <fullName evidence="2">Uncharacterized protein</fullName>
    </submittedName>
</protein>
<dbReference type="KEGG" id="btab:109029968"/>